<protein>
    <submittedName>
        <fullName evidence="1">Uncharacterized protein</fullName>
    </submittedName>
</protein>
<gene>
    <name evidence="1" type="ORF">DQK91_18960</name>
</gene>
<accession>A0A6P1ZCW3</accession>
<sequence length="168" mass="19453">MPYNHDNYTGINREDRDRLNATLRERAEKARPELRARMERDYPVGRRIRLSDRVMHYMSTKWDAQARQTVTIPSGSIGTIVEPLNDSWCVAVRYDDHQDLLVIEEPRGLDLIPVDMDVSYSVQSVATQKGYIVINNCDTEDAAEQRAVEMRKTHGNAEIIRHEILEVE</sequence>
<dbReference type="Proteomes" id="UP000434052">
    <property type="component" value="Unassembled WGS sequence"/>
</dbReference>
<name>A0A6P1ZCW3_9BACT</name>
<evidence type="ECO:0000313" key="2">
    <source>
        <dbReference type="Proteomes" id="UP000434052"/>
    </source>
</evidence>
<dbReference type="RefSeq" id="WP_144306978.1">
    <property type="nucleotide sequence ID" value="NZ_QMIF01000017.1"/>
</dbReference>
<evidence type="ECO:0000313" key="1">
    <source>
        <dbReference type="EMBL" id="TVM31192.1"/>
    </source>
</evidence>
<dbReference type="EMBL" id="QMIF01000017">
    <property type="protein sequence ID" value="TVM31192.1"/>
    <property type="molecule type" value="Genomic_DNA"/>
</dbReference>
<comment type="caution">
    <text evidence="1">The sequence shown here is derived from an EMBL/GenBank/DDBJ whole genome shotgun (WGS) entry which is preliminary data.</text>
</comment>
<organism evidence="1 2">
    <name type="scientific">Oceanidesulfovibrio marinus</name>
    <dbReference type="NCBI Taxonomy" id="370038"/>
    <lineage>
        <taxon>Bacteria</taxon>
        <taxon>Pseudomonadati</taxon>
        <taxon>Thermodesulfobacteriota</taxon>
        <taxon>Desulfovibrionia</taxon>
        <taxon>Desulfovibrionales</taxon>
        <taxon>Desulfovibrionaceae</taxon>
        <taxon>Oceanidesulfovibrio</taxon>
    </lineage>
</organism>
<reference evidence="1 2" key="1">
    <citation type="submission" date="2018-06" db="EMBL/GenBank/DDBJ databases">
        <title>Complete genome of Desulfovibrio marinus P48SEP.</title>
        <authorList>
            <person name="Crispim J.S."/>
            <person name="Vidigal P.M.P."/>
            <person name="Silva L.C.F."/>
            <person name="Araujo L.C."/>
            <person name="Laguardia C.N."/>
            <person name="Dias R.S."/>
            <person name="Sousa M.P."/>
            <person name="Paula S.O."/>
            <person name="Silva C."/>
        </authorList>
    </citation>
    <scope>NUCLEOTIDE SEQUENCE [LARGE SCALE GENOMIC DNA]</scope>
    <source>
        <strain evidence="1 2">P48SEP</strain>
    </source>
</reference>
<proteinExistence type="predicted"/>
<dbReference type="AlphaFoldDB" id="A0A6P1ZCW3"/>